<dbReference type="EMBL" id="JAMXQS010000004">
    <property type="protein sequence ID" value="MCO6049988.1"/>
    <property type="molecule type" value="Genomic_DNA"/>
</dbReference>
<evidence type="ECO:0000256" key="1">
    <source>
        <dbReference type="SAM" id="SignalP"/>
    </source>
</evidence>
<organism evidence="2 3">
    <name type="scientific">Mesorhizobium liriopis</name>
    <dbReference type="NCBI Taxonomy" id="2953882"/>
    <lineage>
        <taxon>Bacteria</taxon>
        <taxon>Pseudomonadati</taxon>
        <taxon>Pseudomonadota</taxon>
        <taxon>Alphaproteobacteria</taxon>
        <taxon>Hyphomicrobiales</taxon>
        <taxon>Phyllobacteriaceae</taxon>
        <taxon>Mesorhizobium</taxon>
    </lineage>
</organism>
<dbReference type="InterPro" id="IPR018550">
    <property type="entry name" value="Lipid-A_deacylase-rel"/>
</dbReference>
<dbReference type="RefSeq" id="WP_252818221.1">
    <property type="nucleotide sequence ID" value="NZ_JAMXQS010000004.1"/>
</dbReference>
<dbReference type="Gene3D" id="2.40.160.20">
    <property type="match status" value="1"/>
</dbReference>
<dbReference type="Proteomes" id="UP001205906">
    <property type="component" value="Unassembled WGS sequence"/>
</dbReference>
<evidence type="ECO:0000313" key="3">
    <source>
        <dbReference type="Proteomes" id="UP001205906"/>
    </source>
</evidence>
<keyword evidence="3" id="KW-1185">Reference proteome</keyword>
<keyword evidence="1" id="KW-0732">Signal</keyword>
<comment type="caution">
    <text evidence="2">The sequence shown here is derived from an EMBL/GenBank/DDBJ whole genome shotgun (WGS) entry which is preliminary data.</text>
</comment>
<proteinExistence type="predicted"/>
<name>A0ABT1C664_9HYPH</name>
<sequence>MRVAKTAALLLLSLGASAAHAADVLPAAAPTPTTGFGKNAARWEVRLGGGSYDTGPFTPDTFTGGTVNGEILAPSFDFLSFLGSPRPYIGTDIAISDDPINAFYTGFNWEYYLSEKFSLGFSAGGAIMSDKEKRNDEGELRDLGSEVLFHLQASAGYDFTPNLGAQVYLNHFSNANTAESNDGLESTGARLVWRF</sequence>
<evidence type="ECO:0000313" key="2">
    <source>
        <dbReference type="EMBL" id="MCO6049988.1"/>
    </source>
</evidence>
<feature type="chain" id="PRO_5046939531" evidence="1">
    <location>
        <begin position="22"/>
        <end position="195"/>
    </location>
</feature>
<dbReference type="Pfam" id="PF09411">
    <property type="entry name" value="PagL"/>
    <property type="match status" value="1"/>
</dbReference>
<accession>A0ABT1C664</accession>
<protein>
    <submittedName>
        <fullName evidence="2">Acyloxyacyl hydrolase</fullName>
    </submittedName>
</protein>
<dbReference type="GO" id="GO:0016787">
    <property type="term" value="F:hydrolase activity"/>
    <property type="evidence" value="ECO:0007669"/>
    <property type="project" value="UniProtKB-KW"/>
</dbReference>
<feature type="signal peptide" evidence="1">
    <location>
        <begin position="1"/>
        <end position="21"/>
    </location>
</feature>
<gene>
    <name evidence="2" type="ORF">NGM99_09305</name>
</gene>
<keyword evidence="2" id="KW-0378">Hydrolase</keyword>
<reference evidence="2 3" key="1">
    <citation type="submission" date="2022-06" db="EMBL/GenBank/DDBJ databases">
        <title>Mesorhizobium sp. strain RP14 Genome sequencing and assembly.</title>
        <authorList>
            <person name="Kim I."/>
        </authorList>
    </citation>
    <scope>NUCLEOTIDE SEQUENCE [LARGE SCALE GENOMIC DNA]</scope>
    <source>
        <strain evidence="3">RP14(2022)</strain>
    </source>
</reference>